<reference evidence="1 2" key="1">
    <citation type="journal article" date="2019" name="Int. J. Syst. Evol. Microbiol.">
        <title>The Global Catalogue of Microorganisms (GCM) 10K type strain sequencing project: providing services to taxonomists for standard genome sequencing and annotation.</title>
        <authorList>
            <consortium name="The Broad Institute Genomics Platform"/>
            <consortium name="The Broad Institute Genome Sequencing Center for Infectious Disease"/>
            <person name="Wu L."/>
            <person name="Ma J."/>
        </authorList>
    </citation>
    <scope>NUCLEOTIDE SEQUENCE [LARGE SCALE GENOMIC DNA]</scope>
    <source>
        <strain evidence="1 2">JCM 10425</strain>
    </source>
</reference>
<name>A0ABN0U2Y3_9ACTN</name>
<dbReference type="EMBL" id="BAAAGX010000009">
    <property type="protein sequence ID" value="GAA0236921.1"/>
    <property type="molecule type" value="Genomic_DNA"/>
</dbReference>
<evidence type="ECO:0000313" key="2">
    <source>
        <dbReference type="Proteomes" id="UP001500967"/>
    </source>
</evidence>
<dbReference type="Proteomes" id="UP001500967">
    <property type="component" value="Unassembled WGS sequence"/>
</dbReference>
<gene>
    <name evidence="1" type="ORF">GCM10009539_22770</name>
</gene>
<accession>A0ABN0U2Y3</accession>
<organism evidence="1 2">
    <name type="scientific">Cryptosporangium japonicum</name>
    <dbReference type="NCBI Taxonomy" id="80872"/>
    <lineage>
        <taxon>Bacteria</taxon>
        <taxon>Bacillati</taxon>
        <taxon>Actinomycetota</taxon>
        <taxon>Actinomycetes</taxon>
        <taxon>Cryptosporangiales</taxon>
        <taxon>Cryptosporangiaceae</taxon>
        <taxon>Cryptosporangium</taxon>
    </lineage>
</organism>
<sequence length="164" mass="16943">MSNSPLSLDQQEPGGLAGTVRARITNLFCRQCRARGQQGIHGVALAAATGPPGRPINFGDRGAGFTQRAEEARAMAAGALDRPEQPRARCLLGDPGEQLLIAVGVGADDQACELAADRIGQRSGVGVAVSVDTDNGVDLFGGAQLRPPWSRLDRPGCSTDGANL</sequence>
<comment type="caution">
    <text evidence="1">The sequence shown here is derived from an EMBL/GenBank/DDBJ whole genome shotgun (WGS) entry which is preliminary data.</text>
</comment>
<proteinExistence type="predicted"/>
<evidence type="ECO:0000313" key="1">
    <source>
        <dbReference type="EMBL" id="GAA0236921.1"/>
    </source>
</evidence>
<keyword evidence="2" id="KW-1185">Reference proteome</keyword>
<protein>
    <submittedName>
        <fullName evidence="1">Uncharacterized protein</fullName>
    </submittedName>
</protein>